<proteinExistence type="predicted"/>
<organism evidence="2 3">
    <name type="scientific">Novosphingobium lindaniclasticum LE124</name>
    <dbReference type="NCBI Taxonomy" id="1096930"/>
    <lineage>
        <taxon>Bacteria</taxon>
        <taxon>Pseudomonadati</taxon>
        <taxon>Pseudomonadota</taxon>
        <taxon>Alphaproteobacteria</taxon>
        <taxon>Sphingomonadales</taxon>
        <taxon>Sphingomonadaceae</taxon>
        <taxon>Novosphingobium</taxon>
    </lineage>
</organism>
<gene>
    <name evidence="2" type="ORF">L284_00975</name>
</gene>
<name>T0I2P1_9SPHN</name>
<dbReference type="EMBL" id="ATHL01000010">
    <property type="protein sequence ID" value="EQB19597.1"/>
    <property type="molecule type" value="Genomic_DNA"/>
</dbReference>
<dbReference type="Proteomes" id="UP000015527">
    <property type="component" value="Unassembled WGS sequence"/>
</dbReference>
<protein>
    <submittedName>
        <fullName evidence="2">Uncharacterized protein</fullName>
    </submittedName>
</protein>
<dbReference type="AlphaFoldDB" id="T0I2P1"/>
<keyword evidence="3" id="KW-1185">Reference proteome</keyword>
<reference evidence="2 3" key="1">
    <citation type="journal article" date="2013" name="Genome Announc.">
        <title>Genome Sequence of Novosphingobium lindaniclasticum LE124T, Isolated from a Hexachlorocyclohexane Dumpsite.</title>
        <authorList>
            <person name="Saxena A."/>
            <person name="Nayyar N."/>
            <person name="Sangwan N."/>
            <person name="Kumari R."/>
            <person name="Khurana J.P."/>
            <person name="Lal R."/>
        </authorList>
    </citation>
    <scope>NUCLEOTIDE SEQUENCE [LARGE SCALE GENOMIC DNA]</scope>
    <source>
        <strain evidence="2 3">LE124</strain>
    </source>
</reference>
<evidence type="ECO:0000313" key="2">
    <source>
        <dbReference type="EMBL" id="EQB19597.1"/>
    </source>
</evidence>
<evidence type="ECO:0000313" key="3">
    <source>
        <dbReference type="Proteomes" id="UP000015527"/>
    </source>
</evidence>
<feature type="region of interest" description="Disordered" evidence="1">
    <location>
        <begin position="32"/>
        <end position="60"/>
    </location>
</feature>
<evidence type="ECO:0000256" key="1">
    <source>
        <dbReference type="SAM" id="MobiDB-lite"/>
    </source>
</evidence>
<comment type="caution">
    <text evidence="2">The sequence shown here is derived from an EMBL/GenBank/DDBJ whole genome shotgun (WGS) entry which is preliminary data.</text>
</comment>
<sequence length="162" mass="17927">MFPRKDVRSPGKFPLQIYVNPILSMSRTIRAATRGRSRAMGHSRPRRSRPSPVRRDGHRDWHCADHRHTVTIQILHQQHIGRMRVEGAEDGGQRHVLAEGSEGIERTAMKSHVKTAPLQMLDLGAHDTARSGDDDCTGLIGIRLSHAVLTRQDGPCVPAAGA</sequence>
<feature type="compositionally biased region" description="Basic residues" evidence="1">
    <location>
        <begin position="33"/>
        <end position="49"/>
    </location>
</feature>
<accession>T0I2P1</accession>